<dbReference type="Gene3D" id="2.60.40.10">
    <property type="entry name" value="Immunoglobulins"/>
    <property type="match status" value="1"/>
</dbReference>
<gene>
    <name evidence="6" type="ORF">GCM10011352_03880</name>
</gene>
<reference evidence="7" key="1">
    <citation type="journal article" date="2019" name="Int. J. Syst. Evol. Microbiol.">
        <title>The Global Catalogue of Microorganisms (GCM) 10K type strain sequencing project: providing services to taxonomists for standard genome sequencing and annotation.</title>
        <authorList>
            <consortium name="The Broad Institute Genomics Platform"/>
            <consortium name="The Broad Institute Genome Sequencing Center for Infectious Disease"/>
            <person name="Wu L."/>
            <person name="Ma J."/>
        </authorList>
    </citation>
    <scope>NUCLEOTIDE SEQUENCE [LARGE SCALE GENOMIC DNA]</scope>
    <source>
        <strain evidence="7">CGMCC 1.15341</strain>
    </source>
</reference>
<dbReference type="InterPro" id="IPR013783">
    <property type="entry name" value="Ig-like_fold"/>
</dbReference>
<evidence type="ECO:0000313" key="7">
    <source>
        <dbReference type="Proteomes" id="UP000629025"/>
    </source>
</evidence>
<evidence type="ECO:0000256" key="1">
    <source>
        <dbReference type="ARBA" id="ARBA00022485"/>
    </source>
</evidence>
<evidence type="ECO:0000259" key="5">
    <source>
        <dbReference type="Pfam" id="PF13247"/>
    </source>
</evidence>
<evidence type="ECO:0000256" key="3">
    <source>
        <dbReference type="ARBA" id="ARBA00023004"/>
    </source>
</evidence>
<organism evidence="6 7">
    <name type="scientific">Marinobacterium zhoushanense</name>
    <dbReference type="NCBI Taxonomy" id="1679163"/>
    <lineage>
        <taxon>Bacteria</taxon>
        <taxon>Pseudomonadati</taxon>
        <taxon>Pseudomonadota</taxon>
        <taxon>Gammaproteobacteria</taxon>
        <taxon>Oceanospirillales</taxon>
        <taxon>Oceanospirillaceae</taxon>
        <taxon>Marinobacterium</taxon>
    </lineage>
</organism>
<protein>
    <submittedName>
        <fullName evidence="6">Oxidoreductase</fullName>
    </submittedName>
</protein>
<evidence type="ECO:0000256" key="2">
    <source>
        <dbReference type="ARBA" id="ARBA00022723"/>
    </source>
</evidence>
<dbReference type="PANTHER" id="PTHR43177">
    <property type="entry name" value="PROTEIN NRFC"/>
    <property type="match status" value="1"/>
</dbReference>
<dbReference type="SUPFAM" id="SSF54862">
    <property type="entry name" value="4Fe-4S ferredoxins"/>
    <property type="match status" value="1"/>
</dbReference>
<keyword evidence="4" id="KW-0411">Iron-sulfur</keyword>
<keyword evidence="7" id="KW-1185">Reference proteome</keyword>
<dbReference type="RefSeq" id="WP_188745416.1">
    <property type="nucleotide sequence ID" value="NZ_BMIJ01000001.1"/>
</dbReference>
<evidence type="ECO:0000256" key="4">
    <source>
        <dbReference type="ARBA" id="ARBA00023014"/>
    </source>
</evidence>
<dbReference type="Gene3D" id="3.30.70.20">
    <property type="match status" value="2"/>
</dbReference>
<dbReference type="Proteomes" id="UP000629025">
    <property type="component" value="Unassembled WGS sequence"/>
</dbReference>
<dbReference type="Pfam" id="PF13247">
    <property type="entry name" value="Fer4_11"/>
    <property type="match status" value="1"/>
</dbReference>
<dbReference type="EMBL" id="BMIJ01000001">
    <property type="protein sequence ID" value="GGB81369.1"/>
    <property type="molecule type" value="Genomic_DNA"/>
</dbReference>
<name>A0ABQ1JXQ1_9GAMM</name>
<sequence length="277" mass="30465">MDKWNLIVDVAQCHNCNNCVLAAKDEYVGNEFPGYSASHPKQGRGVIAIDSTYRGSSAMVDVAHRPKLCQHCDNAPCVAKGQGAVSKRPDGIVIFDPVKAKGRKDLVEVCPHGAVIWNEELELPQNWIFDAHLLDQGWNMPRCEQVCPTGAISSVKVSDEKMQALVQELGLEVERAELKPRVYFKNLYRETQVFIGGSLQLERDGLLDCAAQVEVALVKEGQELARTTSDLFGDFRFDGLEPNSGVYCLEISAAPGDAKTVQCDLKAESIVLEPFTL</sequence>
<evidence type="ECO:0000313" key="6">
    <source>
        <dbReference type="EMBL" id="GGB81369.1"/>
    </source>
</evidence>
<dbReference type="InterPro" id="IPR050954">
    <property type="entry name" value="ET_IronSulfur_Cluster-Binding"/>
</dbReference>
<dbReference type="InterPro" id="IPR017896">
    <property type="entry name" value="4Fe4S_Fe-S-bd"/>
</dbReference>
<feature type="domain" description="4Fe-4S ferredoxin-type" evidence="5">
    <location>
        <begin position="61"/>
        <end position="153"/>
    </location>
</feature>
<keyword evidence="1" id="KW-0004">4Fe-4S</keyword>
<dbReference type="PANTHER" id="PTHR43177:SF3">
    <property type="entry name" value="PROTEIN NRFC HOMOLOG"/>
    <property type="match status" value="1"/>
</dbReference>
<keyword evidence="3" id="KW-0408">Iron</keyword>
<proteinExistence type="predicted"/>
<accession>A0ABQ1JXQ1</accession>
<comment type="caution">
    <text evidence="6">The sequence shown here is derived from an EMBL/GenBank/DDBJ whole genome shotgun (WGS) entry which is preliminary data.</text>
</comment>
<keyword evidence="2" id="KW-0479">Metal-binding</keyword>